<feature type="region of interest" description="Disordered" evidence="1">
    <location>
        <begin position="229"/>
        <end position="266"/>
    </location>
</feature>
<dbReference type="Proteomes" id="UP000630445">
    <property type="component" value="Unassembled WGS sequence"/>
</dbReference>
<feature type="compositionally biased region" description="Basic and acidic residues" evidence="1">
    <location>
        <begin position="473"/>
        <end position="497"/>
    </location>
</feature>
<evidence type="ECO:0000256" key="2">
    <source>
        <dbReference type="SAM" id="SignalP"/>
    </source>
</evidence>
<evidence type="ECO:0000313" key="4">
    <source>
        <dbReference type="Proteomes" id="UP000630445"/>
    </source>
</evidence>
<comment type="caution">
    <text evidence="3">The sequence shown here is derived from an EMBL/GenBank/DDBJ whole genome shotgun (WGS) entry which is preliminary data.</text>
</comment>
<accession>A0A8H6P9K1</accession>
<proteinExistence type="predicted"/>
<dbReference type="PANTHER" id="PTHR36182:SF1">
    <property type="entry name" value="PROTEIN, PUTATIVE (AFU_ORTHOLOGUE AFUA_6G10930)-RELATED"/>
    <property type="match status" value="1"/>
</dbReference>
<organism evidence="3 4">
    <name type="scientific">Aspergillus hiratsukae</name>
    <dbReference type="NCBI Taxonomy" id="1194566"/>
    <lineage>
        <taxon>Eukaryota</taxon>
        <taxon>Fungi</taxon>
        <taxon>Dikarya</taxon>
        <taxon>Ascomycota</taxon>
        <taxon>Pezizomycotina</taxon>
        <taxon>Eurotiomycetes</taxon>
        <taxon>Eurotiomycetidae</taxon>
        <taxon>Eurotiales</taxon>
        <taxon>Aspergillaceae</taxon>
        <taxon>Aspergillus</taxon>
        <taxon>Aspergillus subgen. Fumigati</taxon>
    </lineage>
</organism>
<evidence type="ECO:0000313" key="3">
    <source>
        <dbReference type="EMBL" id="KAF7122336.1"/>
    </source>
</evidence>
<feature type="compositionally biased region" description="Low complexity" evidence="1">
    <location>
        <begin position="280"/>
        <end position="300"/>
    </location>
</feature>
<dbReference type="PANTHER" id="PTHR36182">
    <property type="entry name" value="PROTEIN, PUTATIVE (AFU_ORTHOLOGUE AFUA_6G10930)-RELATED"/>
    <property type="match status" value="1"/>
</dbReference>
<feature type="region of interest" description="Disordered" evidence="1">
    <location>
        <begin position="280"/>
        <end position="514"/>
    </location>
</feature>
<feature type="compositionally biased region" description="Gly residues" evidence="1">
    <location>
        <begin position="343"/>
        <end position="353"/>
    </location>
</feature>
<sequence>MKGLLVASALLASCVSGHIQMSKPYPIRSPLNSDGDGQKDYSYTNPLSTDGSDYPCKGYANDPFKSVADYTPGQTYELELQGSATHGGGSCQIALSYDKGETFKVIHSMLGGCPIPLKYNFQVPSDAPSGEALLAWSWFNKVGNREMYMNCAMVTIKGGSQARLHARDLSPALSRRAGGFDGLPSLFVANVNGPGKCKTIEGQEVNFPLPGPSVEGSLSGKGYQCEGSAPFLGSGDSSSNSPKVSSSAQAGASTATPSASSQSVSTPSSSHAVAIVSSSSRAVATPSSSHSVATPSASGSAETSSQAKAGASENAQTPTTPSTSTPSTSTTSSGNLLGDALRGVGGLVGGLGGPLRESPKPSESSTPESGYMPESQSAPESGYNPQSASQSAEDSGYKPESQSSPQSGYQPETQSNPDSGYSPQSGSHSAPESGYKPESAESDPESAHKPQSAPSAPESGYKPQAESQSKPEFGYKPESESASKPESKNNFDAEHAPHPKPAFASQPGPAHEFPETCAHGDILCGPDGQTWAMCDWGRPVYMGPVAAGTRCRHGAMERI</sequence>
<protein>
    <recommendedName>
        <fullName evidence="5">Extracellular protein</fullName>
    </recommendedName>
</protein>
<dbReference type="AlphaFoldDB" id="A0A8H6P9K1"/>
<feature type="compositionally biased region" description="Polar residues" evidence="1">
    <location>
        <begin position="374"/>
        <end position="393"/>
    </location>
</feature>
<feature type="compositionally biased region" description="Polar residues" evidence="1">
    <location>
        <begin position="400"/>
        <end position="430"/>
    </location>
</feature>
<feature type="chain" id="PRO_5034303440" description="Extracellular protein" evidence="2">
    <location>
        <begin position="18"/>
        <end position="559"/>
    </location>
</feature>
<feature type="compositionally biased region" description="Low complexity" evidence="1">
    <location>
        <begin position="234"/>
        <end position="266"/>
    </location>
</feature>
<keyword evidence="4" id="KW-1185">Reference proteome</keyword>
<reference evidence="3" key="1">
    <citation type="submission" date="2020-06" db="EMBL/GenBank/DDBJ databases">
        <title>Draft genome sequences of strains closely related to Aspergillus parafelis and Aspergillus hiratsukae.</title>
        <authorList>
            <person name="Dos Santos R.A.C."/>
            <person name="Rivero-Menendez O."/>
            <person name="Steenwyk J.L."/>
            <person name="Mead M.E."/>
            <person name="Goldman G.H."/>
            <person name="Alastruey-Izquierdo A."/>
            <person name="Rokas A."/>
        </authorList>
    </citation>
    <scope>NUCLEOTIDE SEQUENCE</scope>
    <source>
        <strain evidence="3">CNM-CM5793</strain>
    </source>
</reference>
<dbReference type="EMBL" id="JACBAD010002022">
    <property type="protein sequence ID" value="KAF7122336.1"/>
    <property type="molecule type" value="Genomic_DNA"/>
</dbReference>
<keyword evidence="2" id="KW-0732">Signal</keyword>
<dbReference type="OrthoDB" id="2342176at2759"/>
<evidence type="ECO:0000256" key="1">
    <source>
        <dbReference type="SAM" id="MobiDB-lite"/>
    </source>
</evidence>
<feature type="region of interest" description="Disordered" evidence="1">
    <location>
        <begin position="25"/>
        <end position="48"/>
    </location>
</feature>
<evidence type="ECO:0008006" key="5">
    <source>
        <dbReference type="Google" id="ProtNLM"/>
    </source>
</evidence>
<feature type="signal peptide" evidence="2">
    <location>
        <begin position="1"/>
        <end position="17"/>
    </location>
</feature>
<dbReference type="Gene3D" id="2.70.50.70">
    <property type="match status" value="1"/>
</dbReference>
<name>A0A8H6P9K1_9EURO</name>
<gene>
    <name evidence="3" type="ORF">CNMCM5793_000293</name>
</gene>
<feature type="compositionally biased region" description="Low complexity" evidence="1">
    <location>
        <begin position="317"/>
        <end position="342"/>
    </location>
</feature>